<name>A0ACB5SBW1_9PEZI</name>
<dbReference type="EMBL" id="BSXG01000067">
    <property type="protein sequence ID" value="GME34202.1"/>
    <property type="molecule type" value="Genomic_DNA"/>
</dbReference>
<keyword evidence="2" id="KW-1185">Reference proteome</keyword>
<dbReference type="Proteomes" id="UP001165186">
    <property type="component" value="Unassembled WGS sequence"/>
</dbReference>
<comment type="caution">
    <text evidence="1">The sequence shown here is derived from an EMBL/GenBank/DDBJ whole genome shotgun (WGS) entry which is preliminary data.</text>
</comment>
<gene>
    <name evidence="1" type="primary">g5597</name>
    <name evidence="1" type="ORF">NpPPO83_00005597</name>
</gene>
<reference evidence="1" key="1">
    <citation type="submission" date="2024-09" db="EMBL/GenBank/DDBJ databases">
        <title>Draft Genome Sequences of Neofusicoccum parvum.</title>
        <authorList>
            <person name="Ashida A."/>
            <person name="Camagna M."/>
            <person name="Tanaka A."/>
            <person name="Takemoto D."/>
        </authorList>
    </citation>
    <scope>NUCLEOTIDE SEQUENCE</scope>
    <source>
        <strain evidence="1">PPO83</strain>
    </source>
</reference>
<evidence type="ECO:0000313" key="1">
    <source>
        <dbReference type="EMBL" id="GME34202.1"/>
    </source>
</evidence>
<protein>
    <submittedName>
        <fullName evidence="1">Molybdenum cofactor sulfurase</fullName>
    </submittedName>
</protein>
<sequence length="455" mass="50697">MADASPKTGAMPAMSFAVGWPTVLSFVLVTAVTVATAAVFLDIRRQGNEPEPPAGCRRLGLPHGKSNLKDQYNPKYAQGSDEDKTSWKIKALCIYPIKSCFPVELDSGEVVPTGMKYDRQYTFAQLVSSVAKDGSWDISHQWTFLTQRQSPHLTRVRTELWVPDPSSPTYSPEAEYVKSEGCIVVSFPYLEDKLWISDKIERLGAFIRKNILHHTTISYDGPRESFRIPFNPPPSRIASRAYPLEPMKIWDECPTALNMGAEIAPGTLSKLKYALGISNQLTLFRVDAQRPRPVYRCAPRNGEAVAYQPVVGMADAYPLHIVNLASVRDVAARLPAPAARLDAVRFRANLYVTGPPAYAEDHWKVVRVGAERYHVSCRTARCTMPNVDPATGERDRNEPYKTMAAFRKIDEGAAKWPCLGMQMVPMSEEEGVVRVGDEVVVEEIGEHWYIPQGPS</sequence>
<proteinExistence type="predicted"/>
<accession>A0ACB5SBW1</accession>
<organism evidence="1 2">
    <name type="scientific">Neofusicoccum parvum</name>
    <dbReference type="NCBI Taxonomy" id="310453"/>
    <lineage>
        <taxon>Eukaryota</taxon>
        <taxon>Fungi</taxon>
        <taxon>Dikarya</taxon>
        <taxon>Ascomycota</taxon>
        <taxon>Pezizomycotina</taxon>
        <taxon>Dothideomycetes</taxon>
        <taxon>Dothideomycetes incertae sedis</taxon>
        <taxon>Botryosphaeriales</taxon>
        <taxon>Botryosphaeriaceae</taxon>
        <taxon>Neofusicoccum</taxon>
    </lineage>
</organism>
<evidence type="ECO:0000313" key="2">
    <source>
        <dbReference type="Proteomes" id="UP001165186"/>
    </source>
</evidence>